<protein>
    <submittedName>
        <fullName evidence="1">Uncharacterized protein</fullName>
    </submittedName>
</protein>
<organism evidence="1 2">
    <name type="scientific">Aliivibrio fischeri (strain MJ11)</name>
    <name type="common">Vibrio fischeri</name>
    <dbReference type="NCBI Taxonomy" id="388396"/>
    <lineage>
        <taxon>Bacteria</taxon>
        <taxon>Pseudomonadati</taxon>
        <taxon>Pseudomonadota</taxon>
        <taxon>Gammaproteobacteria</taxon>
        <taxon>Vibrionales</taxon>
        <taxon>Vibrionaceae</taxon>
        <taxon>Aliivibrio</taxon>
    </lineage>
</organism>
<accession>B5FD64</accession>
<reference evidence="2" key="1">
    <citation type="submission" date="2008-08" db="EMBL/GenBank/DDBJ databases">
        <title>Complete sequence of Vibrio fischeri strain MJ11.</title>
        <authorList>
            <person name="Mandel M.J."/>
            <person name="Stabb E.V."/>
            <person name="Ruby E.G."/>
            <person name="Ferriera S."/>
            <person name="Johnson J."/>
            <person name="Kravitz S."/>
            <person name="Beeson K."/>
            <person name="Sutton G."/>
            <person name="Rogers Y.-H."/>
            <person name="Friedman R."/>
            <person name="Frazier M."/>
            <person name="Venter J.C."/>
        </authorList>
    </citation>
    <scope>NUCLEOTIDE SEQUENCE [LARGE SCALE GENOMIC DNA]</scope>
    <source>
        <strain evidence="2">MJ11</strain>
    </source>
</reference>
<name>B5FD64_ALIFM</name>
<dbReference type="HOGENOM" id="CLU_1460727_0_0_6"/>
<gene>
    <name evidence="1" type="ordered locus">VFMJ11_1061</name>
</gene>
<dbReference type="KEGG" id="vfm:VFMJ11_1061"/>
<dbReference type="AlphaFoldDB" id="B5FD64"/>
<dbReference type="RefSeq" id="WP_012534017.1">
    <property type="nucleotide sequence ID" value="NC_011184.1"/>
</dbReference>
<reference evidence="1 2" key="2">
    <citation type="journal article" date="2009" name="Nature">
        <title>A single regulatory gene is sufficient to alter bacterial host range.</title>
        <authorList>
            <person name="Mandel M.J."/>
            <person name="Wollenberg M.S."/>
            <person name="Stabb E.V."/>
            <person name="Visick K.L."/>
            <person name="Ruby E.G."/>
        </authorList>
    </citation>
    <scope>NUCLEOTIDE SEQUENCE [LARGE SCALE GENOMIC DNA]</scope>
    <source>
        <strain evidence="1 2">MJ11</strain>
    </source>
</reference>
<dbReference type="Proteomes" id="UP000001857">
    <property type="component" value="Chromosome I"/>
</dbReference>
<evidence type="ECO:0000313" key="1">
    <source>
        <dbReference type="EMBL" id="ACH66836.1"/>
    </source>
</evidence>
<sequence length="185" mass="21473">MNDELESTRSVLERRFLEQKAEFIKNHTLLSLSEFAFKLRIKGKKRSRSIYRLRKEKKVLAIKIDDEYFYPDFQLNNAGSVYSALEIAMPQFPKILNGWDIAFWLTSSQTIVQYIPVLDLDVVKEIALNLDSLDEIAEFIVDKIDTSGVRTEMPLGLLENGEVQLFAEFVAWYLCDEPEIMLKVV</sequence>
<evidence type="ECO:0000313" key="2">
    <source>
        <dbReference type="Proteomes" id="UP000001857"/>
    </source>
</evidence>
<dbReference type="EMBL" id="CP001139">
    <property type="protein sequence ID" value="ACH66836.1"/>
    <property type="molecule type" value="Genomic_DNA"/>
</dbReference>
<proteinExistence type="predicted"/>